<dbReference type="RefSeq" id="WP_089925304.1">
    <property type="nucleotide sequence ID" value="NZ_FOFV01000022.1"/>
</dbReference>
<dbReference type="STRING" id="65499.SAMN04488000_122131"/>
<protein>
    <submittedName>
        <fullName evidence="1">Uncharacterized protein</fullName>
    </submittedName>
</protein>
<proteinExistence type="predicted"/>
<evidence type="ECO:0000313" key="2">
    <source>
        <dbReference type="Proteomes" id="UP000199503"/>
    </source>
</evidence>
<accession>A0A1H9WI09</accession>
<gene>
    <name evidence="1" type="ORF">SAMN04488000_122131</name>
</gene>
<dbReference type="AlphaFoldDB" id="A0A1H9WI09"/>
<keyword evidence="2" id="KW-1185">Reference proteome</keyword>
<dbReference type="Proteomes" id="UP000199503">
    <property type="component" value="Unassembled WGS sequence"/>
</dbReference>
<dbReference type="OrthoDB" id="3698439at2"/>
<organism evidence="1 2">
    <name type="scientific">Lentzea albida</name>
    <dbReference type="NCBI Taxonomy" id="65499"/>
    <lineage>
        <taxon>Bacteria</taxon>
        <taxon>Bacillati</taxon>
        <taxon>Actinomycetota</taxon>
        <taxon>Actinomycetes</taxon>
        <taxon>Pseudonocardiales</taxon>
        <taxon>Pseudonocardiaceae</taxon>
        <taxon>Lentzea</taxon>
    </lineage>
</organism>
<sequence length="110" mass="11901">MVTRADDEIRGTRTMQAEADIVLNTAADPSQEAAWLPDWLRDCELDLNADERTLRWVRDDEPRGFLAAQPRGAGSSEVEMVTYQDVAGIDAVQAALGALEAAVAEKLTAG</sequence>
<name>A0A1H9WI09_9PSEU</name>
<dbReference type="EMBL" id="FOFV01000022">
    <property type="protein sequence ID" value="SES33582.1"/>
    <property type="molecule type" value="Genomic_DNA"/>
</dbReference>
<evidence type="ECO:0000313" key="1">
    <source>
        <dbReference type="EMBL" id="SES33582.1"/>
    </source>
</evidence>
<reference evidence="2" key="1">
    <citation type="submission" date="2016-10" db="EMBL/GenBank/DDBJ databases">
        <authorList>
            <person name="Varghese N."/>
            <person name="Submissions S."/>
        </authorList>
    </citation>
    <scope>NUCLEOTIDE SEQUENCE [LARGE SCALE GENOMIC DNA]</scope>
    <source>
        <strain evidence="2">DSM 44437</strain>
    </source>
</reference>